<reference evidence="2" key="1">
    <citation type="submission" date="2017-02" db="EMBL/GenBank/DDBJ databases">
        <title>Delineation of Paenibacillus larvae strains originating from foulbrood outbreaks.</title>
        <authorList>
            <person name="Beims H."/>
            <person name="Bunk B."/>
            <person name="Sproeer C."/>
            <person name="Mohr K.I."/>
            <person name="Pradella S."/>
            <person name="Guenther G."/>
            <person name="Rohde M."/>
            <person name="von der Ohe W."/>
            <person name="Steinert M."/>
        </authorList>
    </citation>
    <scope>NUCLEOTIDE SEQUENCE [LARGE SCALE GENOMIC DNA]</scope>
    <source>
        <strain evidence="2">Eric_III</strain>
        <plasmid evidence="2">Plasmid unnamed1</plasmid>
    </source>
</reference>
<dbReference type="RefSeq" id="WP_158672840.1">
    <property type="nucleotide sequence ID" value="NZ_CP019656.1"/>
</dbReference>
<geneLocation type="plasmid" evidence="1">
    <name>unnamed1</name>
</geneLocation>
<dbReference type="AlphaFoldDB" id="A0A2L1U797"/>
<evidence type="ECO:0000313" key="2">
    <source>
        <dbReference type="Proteomes" id="UP000239833"/>
    </source>
</evidence>
<accession>A0A2L1U797</accession>
<keyword evidence="1" id="KW-0614">Plasmid</keyword>
<proteinExistence type="predicted"/>
<dbReference type="Proteomes" id="UP000239833">
    <property type="component" value="Plasmid unnamed1"/>
</dbReference>
<gene>
    <name evidence="1" type="ORF">ERICIII_04803</name>
</gene>
<name>A0A2L1U797_9BACL</name>
<sequence>MRYGIMDGSVLIETYDTPEEAYHAAKYCYEETGDFFGVIAVANDAKGIADNT</sequence>
<protein>
    <submittedName>
        <fullName evidence="1">Uncharacterized protein</fullName>
    </submittedName>
</protein>
<evidence type="ECO:0000313" key="1">
    <source>
        <dbReference type="EMBL" id="AVF28807.1"/>
    </source>
</evidence>
<organism evidence="1 2">
    <name type="scientific">Paenibacillus larvae subsp. larvae</name>
    <dbReference type="NCBI Taxonomy" id="147375"/>
    <lineage>
        <taxon>Bacteria</taxon>
        <taxon>Bacillati</taxon>
        <taxon>Bacillota</taxon>
        <taxon>Bacilli</taxon>
        <taxon>Bacillales</taxon>
        <taxon>Paenibacillaceae</taxon>
        <taxon>Paenibacillus</taxon>
    </lineage>
</organism>
<dbReference type="EMBL" id="CP019656">
    <property type="protein sequence ID" value="AVF28807.1"/>
    <property type="molecule type" value="Genomic_DNA"/>
</dbReference>